<dbReference type="KEGG" id="trg:TRUGW13939_06726"/>
<proteinExistence type="inferred from homology"/>
<organism evidence="8 9">
    <name type="scientific">Talaromyces rugulosus</name>
    <name type="common">Penicillium rugulosum</name>
    <dbReference type="NCBI Taxonomy" id="121627"/>
    <lineage>
        <taxon>Eukaryota</taxon>
        <taxon>Fungi</taxon>
        <taxon>Dikarya</taxon>
        <taxon>Ascomycota</taxon>
        <taxon>Pezizomycotina</taxon>
        <taxon>Eurotiomycetes</taxon>
        <taxon>Eurotiomycetidae</taxon>
        <taxon>Eurotiales</taxon>
        <taxon>Trichocomaceae</taxon>
        <taxon>Talaromyces</taxon>
        <taxon>Talaromyces sect. Islandici</taxon>
    </lineage>
</organism>
<dbReference type="AlphaFoldDB" id="A0A7H8QZN6"/>
<dbReference type="Pfam" id="PF20684">
    <property type="entry name" value="Fung_rhodopsin"/>
    <property type="match status" value="1"/>
</dbReference>
<feature type="transmembrane region" description="Helical" evidence="6">
    <location>
        <begin position="48"/>
        <end position="66"/>
    </location>
</feature>
<dbReference type="OrthoDB" id="4222864at2759"/>
<evidence type="ECO:0000256" key="4">
    <source>
        <dbReference type="ARBA" id="ARBA00023136"/>
    </source>
</evidence>
<feature type="domain" description="Rhodopsin" evidence="7">
    <location>
        <begin position="33"/>
        <end position="276"/>
    </location>
</feature>
<sequence length="353" mass="39669">MVDIESAASIDKHRFLTEAFPEFAIATAVLVVRIFARTKAVGFRGWQGDDYFAVLCILFWIIQVVLVKQILNNGVNIGISDEARYELSLMPDEYARFVLGSKCYLASWFIYISLIWSLKACTLFLFNRITLGLWQQKLVKYTAVSVVLSYVAIVLSLCLQCRPIQGNWQVYPDPGDQCTNNPLNYYLIGSTNILTDAILLIVPFPTVNRANIPSSKKIGLSILLSSGIFIIIASILRWVISVQQIDNVSTGAAWAIREGFIATIIVNLPSIYPLFTRFRRNNDDPLIFSPPTNLGRSETTCIGMQRVDSQPDNQEDFKHFIFGLGRRRSNSSISLDGRRDSDGIKITTTYEVA</sequence>
<dbReference type="InterPro" id="IPR049326">
    <property type="entry name" value="Rhodopsin_dom_fungi"/>
</dbReference>
<evidence type="ECO:0000259" key="7">
    <source>
        <dbReference type="Pfam" id="PF20684"/>
    </source>
</evidence>
<gene>
    <name evidence="8" type="ORF">TRUGW13939_06726</name>
</gene>
<keyword evidence="9" id="KW-1185">Reference proteome</keyword>
<evidence type="ECO:0000256" key="5">
    <source>
        <dbReference type="ARBA" id="ARBA00038359"/>
    </source>
</evidence>
<feature type="transmembrane region" description="Helical" evidence="6">
    <location>
        <begin position="108"/>
        <end position="126"/>
    </location>
</feature>
<dbReference type="PANTHER" id="PTHR33048">
    <property type="entry name" value="PTH11-LIKE INTEGRAL MEMBRANE PROTEIN (AFU_ORTHOLOGUE AFUA_5G11245)"/>
    <property type="match status" value="1"/>
</dbReference>
<dbReference type="InterPro" id="IPR052337">
    <property type="entry name" value="SAT4-like"/>
</dbReference>
<accession>A0A7H8QZN6</accession>
<comment type="similarity">
    <text evidence="5">Belongs to the SAT4 family.</text>
</comment>
<dbReference type="EMBL" id="CP055900">
    <property type="protein sequence ID" value="QKX59589.1"/>
    <property type="molecule type" value="Genomic_DNA"/>
</dbReference>
<evidence type="ECO:0000256" key="3">
    <source>
        <dbReference type="ARBA" id="ARBA00022989"/>
    </source>
</evidence>
<dbReference type="RefSeq" id="XP_035345767.1">
    <property type="nucleotide sequence ID" value="XM_035489874.1"/>
</dbReference>
<evidence type="ECO:0000256" key="2">
    <source>
        <dbReference type="ARBA" id="ARBA00022692"/>
    </source>
</evidence>
<reference evidence="9" key="1">
    <citation type="submission" date="2020-06" db="EMBL/GenBank/DDBJ databases">
        <title>A chromosome-scale genome assembly of Talaromyces rugulosus W13939.</title>
        <authorList>
            <person name="Wang B."/>
            <person name="Guo L."/>
            <person name="Ye K."/>
            <person name="Wang L."/>
        </authorList>
    </citation>
    <scope>NUCLEOTIDE SEQUENCE [LARGE SCALE GENOMIC DNA]</scope>
    <source>
        <strain evidence="9">W13939</strain>
    </source>
</reference>
<keyword evidence="4 6" id="KW-0472">Membrane</keyword>
<name>A0A7H8QZN6_TALRU</name>
<dbReference type="Proteomes" id="UP000509510">
    <property type="component" value="Chromosome III"/>
</dbReference>
<protein>
    <recommendedName>
        <fullName evidence="7">Rhodopsin domain-containing protein</fullName>
    </recommendedName>
</protein>
<evidence type="ECO:0000313" key="9">
    <source>
        <dbReference type="Proteomes" id="UP000509510"/>
    </source>
</evidence>
<feature type="transmembrane region" description="Helical" evidence="6">
    <location>
        <begin position="138"/>
        <end position="165"/>
    </location>
</feature>
<feature type="transmembrane region" description="Helical" evidence="6">
    <location>
        <begin position="185"/>
        <end position="206"/>
    </location>
</feature>
<evidence type="ECO:0000256" key="6">
    <source>
        <dbReference type="SAM" id="Phobius"/>
    </source>
</evidence>
<feature type="transmembrane region" description="Helical" evidence="6">
    <location>
        <begin position="19"/>
        <end position="36"/>
    </location>
</feature>
<evidence type="ECO:0000256" key="1">
    <source>
        <dbReference type="ARBA" id="ARBA00004141"/>
    </source>
</evidence>
<evidence type="ECO:0000313" key="8">
    <source>
        <dbReference type="EMBL" id="QKX59589.1"/>
    </source>
</evidence>
<comment type="subcellular location">
    <subcellularLocation>
        <location evidence="1">Membrane</location>
        <topology evidence="1">Multi-pass membrane protein</topology>
    </subcellularLocation>
</comment>
<keyword evidence="3 6" id="KW-1133">Transmembrane helix</keyword>
<feature type="transmembrane region" description="Helical" evidence="6">
    <location>
        <begin position="218"/>
        <end position="240"/>
    </location>
</feature>
<dbReference type="GO" id="GO:0016020">
    <property type="term" value="C:membrane"/>
    <property type="evidence" value="ECO:0007669"/>
    <property type="project" value="UniProtKB-SubCell"/>
</dbReference>
<dbReference type="PANTHER" id="PTHR33048:SF2">
    <property type="entry name" value="SRPK"/>
    <property type="match status" value="1"/>
</dbReference>
<keyword evidence="2 6" id="KW-0812">Transmembrane</keyword>
<dbReference type="GeneID" id="55994220"/>
<feature type="transmembrane region" description="Helical" evidence="6">
    <location>
        <begin position="252"/>
        <end position="275"/>
    </location>
</feature>